<keyword evidence="3" id="KW-1185">Reference proteome</keyword>
<evidence type="ECO:0000313" key="2">
    <source>
        <dbReference type="EMBL" id="KAK4452490.1"/>
    </source>
</evidence>
<evidence type="ECO:0000313" key="3">
    <source>
        <dbReference type="Proteomes" id="UP001321760"/>
    </source>
</evidence>
<dbReference type="EMBL" id="MU865924">
    <property type="protein sequence ID" value="KAK4452490.1"/>
    <property type="molecule type" value="Genomic_DNA"/>
</dbReference>
<reference evidence="2" key="2">
    <citation type="submission" date="2023-05" db="EMBL/GenBank/DDBJ databases">
        <authorList>
            <consortium name="Lawrence Berkeley National Laboratory"/>
            <person name="Steindorff A."/>
            <person name="Hensen N."/>
            <person name="Bonometti L."/>
            <person name="Westerberg I."/>
            <person name="Brannstrom I.O."/>
            <person name="Guillou S."/>
            <person name="Cros-Aarteil S."/>
            <person name="Calhoun S."/>
            <person name="Haridas S."/>
            <person name="Kuo A."/>
            <person name="Mondo S."/>
            <person name="Pangilinan J."/>
            <person name="Riley R."/>
            <person name="Labutti K."/>
            <person name="Andreopoulos B."/>
            <person name="Lipzen A."/>
            <person name="Chen C."/>
            <person name="Yanf M."/>
            <person name="Daum C."/>
            <person name="Ng V."/>
            <person name="Clum A."/>
            <person name="Ohm R."/>
            <person name="Martin F."/>
            <person name="Silar P."/>
            <person name="Natvig D."/>
            <person name="Lalanne C."/>
            <person name="Gautier V."/>
            <person name="Ament-Velasquez S.L."/>
            <person name="Kruys A."/>
            <person name="Hutchinson M.I."/>
            <person name="Powell A.J."/>
            <person name="Barry K."/>
            <person name="Miller A.N."/>
            <person name="Grigoriev I.V."/>
            <person name="Debuchy R."/>
            <person name="Gladieux P."/>
            <person name="Thoren M.H."/>
            <person name="Johannesson H."/>
        </authorList>
    </citation>
    <scope>NUCLEOTIDE SEQUENCE</scope>
    <source>
        <strain evidence="2">PSN243</strain>
    </source>
</reference>
<keyword evidence="1" id="KW-1133">Transmembrane helix</keyword>
<name>A0AAV9GXQ7_9PEZI</name>
<dbReference type="PANTHER" id="PTHR36978:SF4">
    <property type="entry name" value="P-LOOP CONTAINING NUCLEOSIDE TRIPHOSPHATE HYDROLASE PROTEIN"/>
    <property type="match status" value="1"/>
</dbReference>
<dbReference type="InterPro" id="IPR040632">
    <property type="entry name" value="Sulfotransfer_4"/>
</dbReference>
<dbReference type="Gene3D" id="3.40.50.300">
    <property type="entry name" value="P-loop containing nucleotide triphosphate hydrolases"/>
    <property type="match status" value="1"/>
</dbReference>
<keyword evidence="2" id="KW-0378">Hydrolase</keyword>
<proteinExistence type="predicted"/>
<evidence type="ECO:0000256" key="1">
    <source>
        <dbReference type="SAM" id="Phobius"/>
    </source>
</evidence>
<dbReference type="AlphaFoldDB" id="A0AAV9GXQ7"/>
<gene>
    <name evidence="2" type="ORF">QBC34DRAFT_377493</name>
</gene>
<protein>
    <submittedName>
        <fullName evidence="2">P-loop containing nucleoside triphosphate hydrolase protein</fullName>
    </submittedName>
</protein>
<keyword evidence="1" id="KW-0812">Transmembrane</keyword>
<sequence length="277" mass="31155">MSTFAQKDRREDPRKRTRIVPMEVLLLGFPRTGTSTMQSALEILGIGPVCHGPDIFLQSLDMDMALQGLEAKFLPQQATCPPFGRQEFDQLFWKYRAISDSPGCHFGPELMASYPDAKVVLVERDIDSWLQSYSGTVATVGFQRGIFYNLISLLSPIPAGRRTRVEQMLRTITRGAKSKEEVLQQICDIYREHYAEVREAAKPGQLLDYRLGDGWEPLCKFLGKPVPDVPFPHKNERAEFVEKQMAGKALMVATAKRRMFLGVMVLMGGAAVLWALS</sequence>
<dbReference type="GO" id="GO:0016787">
    <property type="term" value="F:hydrolase activity"/>
    <property type="evidence" value="ECO:0007669"/>
    <property type="project" value="UniProtKB-KW"/>
</dbReference>
<comment type="caution">
    <text evidence="2">The sequence shown here is derived from an EMBL/GenBank/DDBJ whole genome shotgun (WGS) entry which is preliminary data.</text>
</comment>
<dbReference type="Proteomes" id="UP001321760">
    <property type="component" value="Unassembled WGS sequence"/>
</dbReference>
<keyword evidence="1" id="KW-0472">Membrane</keyword>
<reference evidence="2" key="1">
    <citation type="journal article" date="2023" name="Mol. Phylogenet. Evol.">
        <title>Genome-scale phylogeny and comparative genomics of the fungal order Sordariales.</title>
        <authorList>
            <person name="Hensen N."/>
            <person name="Bonometti L."/>
            <person name="Westerberg I."/>
            <person name="Brannstrom I.O."/>
            <person name="Guillou S."/>
            <person name="Cros-Aarteil S."/>
            <person name="Calhoun S."/>
            <person name="Haridas S."/>
            <person name="Kuo A."/>
            <person name="Mondo S."/>
            <person name="Pangilinan J."/>
            <person name="Riley R."/>
            <person name="LaButti K."/>
            <person name="Andreopoulos B."/>
            <person name="Lipzen A."/>
            <person name="Chen C."/>
            <person name="Yan M."/>
            <person name="Daum C."/>
            <person name="Ng V."/>
            <person name="Clum A."/>
            <person name="Steindorff A."/>
            <person name="Ohm R.A."/>
            <person name="Martin F."/>
            <person name="Silar P."/>
            <person name="Natvig D.O."/>
            <person name="Lalanne C."/>
            <person name="Gautier V."/>
            <person name="Ament-Velasquez S.L."/>
            <person name="Kruys A."/>
            <person name="Hutchinson M.I."/>
            <person name="Powell A.J."/>
            <person name="Barry K."/>
            <person name="Miller A.N."/>
            <person name="Grigoriev I.V."/>
            <person name="Debuchy R."/>
            <person name="Gladieux P."/>
            <person name="Hiltunen Thoren M."/>
            <person name="Johannesson H."/>
        </authorList>
    </citation>
    <scope>NUCLEOTIDE SEQUENCE</scope>
    <source>
        <strain evidence="2">PSN243</strain>
    </source>
</reference>
<accession>A0AAV9GXQ7</accession>
<dbReference type="Pfam" id="PF17784">
    <property type="entry name" value="Sulfotransfer_4"/>
    <property type="match status" value="1"/>
</dbReference>
<organism evidence="2 3">
    <name type="scientific">Podospora aff. communis PSN243</name>
    <dbReference type="NCBI Taxonomy" id="3040156"/>
    <lineage>
        <taxon>Eukaryota</taxon>
        <taxon>Fungi</taxon>
        <taxon>Dikarya</taxon>
        <taxon>Ascomycota</taxon>
        <taxon>Pezizomycotina</taxon>
        <taxon>Sordariomycetes</taxon>
        <taxon>Sordariomycetidae</taxon>
        <taxon>Sordariales</taxon>
        <taxon>Podosporaceae</taxon>
        <taxon>Podospora</taxon>
    </lineage>
</organism>
<dbReference type="PANTHER" id="PTHR36978">
    <property type="entry name" value="P-LOOP CONTAINING NUCLEOTIDE TRIPHOSPHATE HYDROLASE"/>
    <property type="match status" value="1"/>
</dbReference>
<feature type="transmembrane region" description="Helical" evidence="1">
    <location>
        <begin position="259"/>
        <end position="276"/>
    </location>
</feature>
<dbReference type="InterPro" id="IPR027417">
    <property type="entry name" value="P-loop_NTPase"/>
</dbReference>
<dbReference type="SUPFAM" id="SSF52540">
    <property type="entry name" value="P-loop containing nucleoside triphosphate hydrolases"/>
    <property type="match status" value="1"/>
</dbReference>